<keyword evidence="2" id="KW-0472">Membrane</keyword>
<dbReference type="Proteomes" id="UP000886860">
    <property type="component" value="Unassembled WGS sequence"/>
</dbReference>
<dbReference type="Pfam" id="PF03793">
    <property type="entry name" value="PASTA"/>
    <property type="match status" value="3"/>
</dbReference>
<feature type="domain" description="PASTA" evidence="3">
    <location>
        <begin position="591"/>
        <end position="658"/>
    </location>
</feature>
<sequence length="804" mass="86897">MRRCLQCMNEYPEEYEDVCPYCGYVHGGTENGSGDLRPGTILQGRYIVGTVLKSRDMDLCYIGWDALFERKVMIQEYFPRYCASRSAGDELSIYSSKEEIYKKGLELFYRQSRELIRLYKEEDIVTYHACFYGNKTAYAVMEYRKEPTLEEYMKGRTLKSREAMNFLMAAVRSLEKASRLGIFHGRLDVSSFWVTGNGRLVLKDFGAWRYVSGEPGIVDYGRAGEQTDVCGLAKLFCRMITGKEIADADKLDGELLRCQVQLKRHVTAALKRALAHQTDSLRLFEEELEGPVRRRLGRRENGQKGKKKKPLPKWILWACGGGTLLLTAAAVLAAFFLVRHMQAVGEEAAEAETMVRVPNVVNMDVEEAERQLRAHGLSLNQEDADFSDEIAEGKISYQIQKEGTLVAEGTAVQVTVSKGKEKYPLPMVIGLSSKEAEKILAEAGFTNVTLVDSQEEGAYDTVVSVSVNGVPQTAEPEEEGESKDRLETILQWLEQFSGEETAETELVEPDAGIQLTICKKEPETAAVQVQVPDVKGYAASAAAEILTSAGLQVNLTVENSTEPKGTVISQEPEAGEEYPANGYVTIRISQGPEQIIMPDLRFMDLEEAKKELEARGLKLTSVEEKYSATVAEGKIITQNIDPGTAVPEGQGIAVQVSLGAESREEEEADRPRQTQAPKPTQAPTAPAATTPAVPETAETAPAAAVPGGSEAALETSAGAGSSAADPAKETSAAKSETGDSSGPGNLLEDGDTAGSGNPAGSAIDGSGPGAPTGGENDKIGVGDAPDNNTSAVVIDSIPTQKAVD</sequence>
<dbReference type="InterPro" id="IPR011009">
    <property type="entry name" value="Kinase-like_dom_sf"/>
</dbReference>
<feature type="transmembrane region" description="Helical" evidence="2">
    <location>
        <begin position="314"/>
        <end position="338"/>
    </location>
</feature>
<protein>
    <submittedName>
        <fullName evidence="4">PASTA domain-containing protein</fullName>
    </submittedName>
</protein>
<gene>
    <name evidence="4" type="ORF">IAB60_04140</name>
</gene>
<feature type="region of interest" description="Disordered" evidence="1">
    <location>
        <begin position="658"/>
        <end position="804"/>
    </location>
</feature>
<comment type="caution">
    <text evidence="4">The sequence shown here is derived from an EMBL/GenBank/DDBJ whole genome shotgun (WGS) entry which is preliminary data.</text>
</comment>
<dbReference type="CDD" id="cd06577">
    <property type="entry name" value="PASTA_pknB"/>
    <property type="match status" value="3"/>
</dbReference>
<feature type="domain" description="PASTA" evidence="3">
    <location>
        <begin position="351"/>
        <end position="418"/>
    </location>
</feature>
<dbReference type="SMART" id="SM00740">
    <property type="entry name" value="PASTA"/>
    <property type="match status" value="4"/>
</dbReference>
<dbReference type="Gene3D" id="3.30.10.20">
    <property type="match status" value="4"/>
</dbReference>
<dbReference type="AlphaFoldDB" id="A0A9D1GIQ6"/>
<reference evidence="4" key="2">
    <citation type="journal article" date="2021" name="PeerJ">
        <title>Extensive microbial diversity within the chicken gut microbiome revealed by metagenomics and culture.</title>
        <authorList>
            <person name="Gilroy R."/>
            <person name="Ravi A."/>
            <person name="Getino M."/>
            <person name="Pursley I."/>
            <person name="Horton D.L."/>
            <person name="Alikhan N.F."/>
            <person name="Baker D."/>
            <person name="Gharbi K."/>
            <person name="Hall N."/>
            <person name="Watson M."/>
            <person name="Adriaenssens E.M."/>
            <person name="Foster-Nyarko E."/>
            <person name="Jarju S."/>
            <person name="Secka A."/>
            <person name="Antonio M."/>
            <person name="Oren A."/>
            <person name="Chaudhuri R.R."/>
            <person name="La Ragione R."/>
            <person name="Hildebrand F."/>
            <person name="Pallen M.J."/>
        </authorList>
    </citation>
    <scope>NUCLEOTIDE SEQUENCE</scope>
    <source>
        <strain evidence="4">CHK123-3438</strain>
    </source>
</reference>
<accession>A0A9D1GIQ6</accession>
<feature type="compositionally biased region" description="Polar residues" evidence="1">
    <location>
        <begin position="732"/>
        <end position="743"/>
    </location>
</feature>
<evidence type="ECO:0000313" key="4">
    <source>
        <dbReference type="EMBL" id="HIT41287.1"/>
    </source>
</evidence>
<evidence type="ECO:0000256" key="1">
    <source>
        <dbReference type="SAM" id="MobiDB-lite"/>
    </source>
</evidence>
<feature type="domain" description="PASTA" evidence="3">
    <location>
        <begin position="525"/>
        <end position="590"/>
    </location>
</feature>
<feature type="compositionally biased region" description="Low complexity" evidence="1">
    <location>
        <begin position="674"/>
        <end position="724"/>
    </location>
</feature>
<reference evidence="4" key="1">
    <citation type="submission" date="2020-10" db="EMBL/GenBank/DDBJ databases">
        <authorList>
            <person name="Gilroy R."/>
        </authorList>
    </citation>
    <scope>NUCLEOTIDE SEQUENCE</scope>
    <source>
        <strain evidence="4">CHK123-3438</strain>
    </source>
</reference>
<keyword evidence="2" id="KW-1133">Transmembrane helix</keyword>
<evidence type="ECO:0000256" key="2">
    <source>
        <dbReference type="SAM" id="Phobius"/>
    </source>
</evidence>
<dbReference type="SUPFAM" id="SSF56112">
    <property type="entry name" value="Protein kinase-like (PK-like)"/>
    <property type="match status" value="1"/>
</dbReference>
<keyword evidence="2" id="KW-0812">Transmembrane</keyword>
<dbReference type="EMBL" id="DVKS01000069">
    <property type="protein sequence ID" value="HIT41287.1"/>
    <property type="molecule type" value="Genomic_DNA"/>
</dbReference>
<name>A0A9D1GIQ6_9FIRM</name>
<evidence type="ECO:0000313" key="5">
    <source>
        <dbReference type="Proteomes" id="UP000886860"/>
    </source>
</evidence>
<proteinExistence type="predicted"/>
<dbReference type="Gene3D" id="3.30.200.20">
    <property type="entry name" value="Phosphorylase Kinase, domain 1"/>
    <property type="match status" value="1"/>
</dbReference>
<dbReference type="PROSITE" id="PS51178">
    <property type="entry name" value="PASTA"/>
    <property type="match status" value="3"/>
</dbReference>
<evidence type="ECO:0000259" key="3">
    <source>
        <dbReference type="PROSITE" id="PS51178"/>
    </source>
</evidence>
<dbReference type="Gene3D" id="1.10.510.10">
    <property type="entry name" value="Transferase(Phosphotransferase) domain 1"/>
    <property type="match status" value="1"/>
</dbReference>
<dbReference type="InterPro" id="IPR005543">
    <property type="entry name" value="PASTA_dom"/>
</dbReference>
<organism evidence="4 5">
    <name type="scientific">Candidatus Caccovicinus merdipullorum</name>
    <dbReference type="NCBI Taxonomy" id="2840724"/>
    <lineage>
        <taxon>Bacteria</taxon>
        <taxon>Bacillati</taxon>
        <taxon>Bacillota</taxon>
        <taxon>Clostridia</taxon>
        <taxon>Eubacteriales</taxon>
        <taxon>Candidatus Caccovicinus</taxon>
    </lineage>
</organism>